<feature type="domain" description="3-deoxy-D-manno-octulosonic-acid transferase N-terminal" evidence="8">
    <location>
        <begin position="34"/>
        <end position="206"/>
    </location>
</feature>
<keyword evidence="10" id="KW-1185">Reference proteome</keyword>
<dbReference type="EC" id="2.4.99.12" evidence="2 7"/>
<name>A0ABQ1QUH5_9FLAO</name>
<dbReference type="Gene3D" id="3.40.50.2000">
    <property type="entry name" value="Glycogen Phosphorylase B"/>
    <property type="match status" value="1"/>
</dbReference>
<comment type="pathway">
    <text evidence="1 7">Bacterial outer membrane biogenesis; LPS core biosynthesis.</text>
</comment>
<evidence type="ECO:0000259" key="8">
    <source>
        <dbReference type="Pfam" id="PF04413"/>
    </source>
</evidence>
<comment type="subcellular location">
    <subcellularLocation>
        <location evidence="7">Cell membrane</location>
    </subcellularLocation>
</comment>
<evidence type="ECO:0000256" key="3">
    <source>
        <dbReference type="ARBA" id="ARBA00019077"/>
    </source>
</evidence>
<dbReference type="PANTHER" id="PTHR42755">
    <property type="entry name" value="3-DEOXY-MANNO-OCTULOSONATE CYTIDYLYLTRANSFERASE"/>
    <property type="match status" value="1"/>
</dbReference>
<dbReference type="InterPro" id="IPR007507">
    <property type="entry name" value="Glycos_transf_N"/>
</dbReference>
<dbReference type="InterPro" id="IPR038107">
    <property type="entry name" value="Glycos_transf_N_sf"/>
</dbReference>
<dbReference type="RefSeq" id="WP_188369793.1">
    <property type="nucleotide sequence ID" value="NZ_BMFH01000001.1"/>
</dbReference>
<sequence length="413" mass="47431">MYSLYNLLIYITWQFLKIAAYFSPKLTLFVKGRQEVFGYLKENIRKGERLIWVHTASLGEFEQGLPVIKALKSTYPQHKVLVTFFSPSGYEVKKNSREADLITYLPVDIRRNTRKFLELTRPEIALFVKYEIWPNYLKELNLREIPAVLISGRFTPDQVFFKGYGGFMRKALRKFSHYFVQDERSVQLLERLKINDVTLSGDTRFDRVSEILERDNTLRFMDDFKGKDLCFVLGSTWPEDEALLIPFLQDPPPGIKFLIAPHDIKEAHLSSLREKLPGNALFYTNMENQDPSRYDILVLDTIGLLTKVYSYADLAYVGGGFATGLHNTLEPAVFGIPVITGPKYQGFAEAEELVALGGITVVDSPDTFAAVVRDLLSNENTRERQGKINTDYVALRKGATRKIMEFLQNRMEF</sequence>
<dbReference type="GO" id="GO:0016740">
    <property type="term" value="F:transferase activity"/>
    <property type="evidence" value="ECO:0007669"/>
    <property type="project" value="UniProtKB-KW"/>
</dbReference>
<evidence type="ECO:0000256" key="5">
    <source>
        <dbReference type="ARBA" id="ARBA00031445"/>
    </source>
</evidence>
<dbReference type="Gene3D" id="3.40.50.11720">
    <property type="entry name" value="3-Deoxy-D-manno-octulosonic-acid transferase, N-terminal domain"/>
    <property type="match status" value="1"/>
</dbReference>
<evidence type="ECO:0000256" key="6">
    <source>
        <dbReference type="ARBA" id="ARBA00049183"/>
    </source>
</evidence>
<dbReference type="SUPFAM" id="SSF53756">
    <property type="entry name" value="UDP-Glycosyltransferase/glycogen phosphorylase"/>
    <property type="match status" value="1"/>
</dbReference>
<evidence type="ECO:0000256" key="4">
    <source>
        <dbReference type="ARBA" id="ARBA00022679"/>
    </source>
</evidence>
<comment type="similarity">
    <text evidence="7">Belongs to the glycosyltransferase group 1 family.</text>
</comment>
<evidence type="ECO:0000256" key="7">
    <source>
        <dbReference type="RuleBase" id="RU365103"/>
    </source>
</evidence>
<keyword evidence="7" id="KW-0448">Lipopolysaccharide biosynthesis</keyword>
<evidence type="ECO:0000313" key="10">
    <source>
        <dbReference type="Proteomes" id="UP000625780"/>
    </source>
</evidence>
<proteinExistence type="inferred from homology"/>
<evidence type="ECO:0000313" key="9">
    <source>
        <dbReference type="EMBL" id="GGD46851.1"/>
    </source>
</evidence>
<evidence type="ECO:0000256" key="2">
    <source>
        <dbReference type="ARBA" id="ARBA00012621"/>
    </source>
</evidence>
<keyword evidence="7" id="KW-0472">Membrane</keyword>
<accession>A0ABQ1QUH5</accession>
<dbReference type="InterPro" id="IPR039901">
    <property type="entry name" value="Kdotransferase"/>
</dbReference>
<dbReference type="Pfam" id="PF04413">
    <property type="entry name" value="Glycos_transf_N"/>
    <property type="match status" value="1"/>
</dbReference>
<comment type="catalytic activity">
    <reaction evidence="6 7">
        <text>lipid IVA (E. coli) + CMP-3-deoxy-beta-D-manno-octulosonate = alpha-Kdo-(2-&gt;6)-lipid IVA (E. coli) + CMP + H(+)</text>
        <dbReference type="Rhea" id="RHEA:28066"/>
        <dbReference type="ChEBI" id="CHEBI:15378"/>
        <dbReference type="ChEBI" id="CHEBI:58603"/>
        <dbReference type="ChEBI" id="CHEBI:60364"/>
        <dbReference type="ChEBI" id="CHEBI:60377"/>
        <dbReference type="ChEBI" id="CHEBI:85987"/>
        <dbReference type="EC" id="2.4.99.12"/>
    </reaction>
</comment>
<protein>
    <recommendedName>
        <fullName evidence="3 7">3-deoxy-D-manno-octulosonic acid transferase</fullName>
        <shortName evidence="7">Kdo transferase</shortName>
        <ecNumber evidence="2 7">2.4.99.12</ecNumber>
    </recommendedName>
    <alternativeName>
        <fullName evidence="5 7">Lipid IV(A) 3-deoxy-D-manno-octulosonic acid transferase</fullName>
    </alternativeName>
</protein>
<gene>
    <name evidence="9" type="primary">kdtA</name>
    <name evidence="9" type="ORF">GCM10011361_12180</name>
</gene>
<dbReference type="Proteomes" id="UP000625780">
    <property type="component" value="Unassembled WGS sequence"/>
</dbReference>
<comment type="function">
    <text evidence="7">Involved in lipopolysaccharide (LPS) biosynthesis. Catalyzes the transfer of 3-deoxy-D-manno-octulosonate (Kdo) residue(s) from CMP-Kdo to lipid IV(A), the tetraacyldisaccharide-1,4'-bisphosphate precursor of lipid A.</text>
</comment>
<dbReference type="PANTHER" id="PTHR42755:SF1">
    <property type="entry name" value="3-DEOXY-D-MANNO-OCTULOSONIC ACID TRANSFERASE, MITOCHONDRIAL-RELATED"/>
    <property type="match status" value="1"/>
</dbReference>
<comment type="caution">
    <text evidence="9">The sequence shown here is derived from an EMBL/GenBank/DDBJ whole genome shotgun (WGS) entry which is preliminary data.</text>
</comment>
<reference evidence="10" key="1">
    <citation type="journal article" date="2019" name="Int. J. Syst. Evol. Microbiol.">
        <title>The Global Catalogue of Microorganisms (GCM) 10K type strain sequencing project: providing services to taxonomists for standard genome sequencing and annotation.</title>
        <authorList>
            <consortium name="The Broad Institute Genomics Platform"/>
            <consortium name="The Broad Institute Genome Sequencing Center for Infectious Disease"/>
            <person name="Wu L."/>
            <person name="Ma J."/>
        </authorList>
    </citation>
    <scope>NUCLEOTIDE SEQUENCE [LARGE SCALE GENOMIC DNA]</scope>
    <source>
        <strain evidence="10">CGMCC 1.12606</strain>
    </source>
</reference>
<dbReference type="EMBL" id="BMFH01000001">
    <property type="protein sequence ID" value="GGD46851.1"/>
    <property type="molecule type" value="Genomic_DNA"/>
</dbReference>
<keyword evidence="7" id="KW-1003">Cell membrane</keyword>
<organism evidence="9 10">
    <name type="scientific">Muriicola marianensis</name>
    <dbReference type="NCBI Taxonomy" id="1324801"/>
    <lineage>
        <taxon>Bacteria</taxon>
        <taxon>Pseudomonadati</taxon>
        <taxon>Bacteroidota</taxon>
        <taxon>Flavobacteriia</taxon>
        <taxon>Flavobacteriales</taxon>
        <taxon>Flavobacteriaceae</taxon>
        <taxon>Muriicola</taxon>
    </lineage>
</organism>
<keyword evidence="4 7" id="KW-0808">Transferase</keyword>
<evidence type="ECO:0000256" key="1">
    <source>
        <dbReference type="ARBA" id="ARBA00004713"/>
    </source>
</evidence>